<dbReference type="RefSeq" id="WP_013387237.1">
    <property type="nucleotide sequence ID" value="NC_014632.1"/>
</dbReference>
<dbReference type="EMBL" id="CP002281">
    <property type="protein sequence ID" value="ADO82567.1"/>
    <property type="molecule type" value="Genomic_DNA"/>
</dbReference>
<dbReference type="Pfam" id="PF13545">
    <property type="entry name" value="HTH_Crp_2"/>
    <property type="match status" value="1"/>
</dbReference>
<evidence type="ECO:0000259" key="4">
    <source>
        <dbReference type="PROSITE" id="PS50042"/>
    </source>
</evidence>
<dbReference type="PROSITE" id="PS50042">
    <property type="entry name" value="CNMP_BINDING_3"/>
    <property type="match status" value="1"/>
</dbReference>
<dbReference type="GO" id="GO:0003677">
    <property type="term" value="F:DNA binding"/>
    <property type="evidence" value="ECO:0007669"/>
    <property type="project" value="UniProtKB-KW"/>
</dbReference>
<dbReference type="AlphaFoldDB" id="E3H786"/>
<dbReference type="GO" id="GO:0006355">
    <property type="term" value="P:regulation of DNA-templated transcription"/>
    <property type="evidence" value="ECO:0007669"/>
    <property type="project" value="InterPro"/>
</dbReference>
<evidence type="ECO:0000256" key="1">
    <source>
        <dbReference type="ARBA" id="ARBA00023015"/>
    </source>
</evidence>
<keyword evidence="3" id="KW-0804">Transcription</keyword>
<feature type="domain" description="Cyclic nucleotide-binding" evidence="4">
    <location>
        <begin position="43"/>
        <end position="131"/>
    </location>
</feature>
<dbReference type="HOGENOM" id="CLU_075053_3_2_0"/>
<dbReference type="PROSITE" id="PS51063">
    <property type="entry name" value="HTH_CRP_2"/>
    <property type="match status" value="1"/>
</dbReference>
<dbReference type="Proteomes" id="UP000006875">
    <property type="component" value="Chromosome"/>
</dbReference>
<evidence type="ECO:0000313" key="6">
    <source>
        <dbReference type="EMBL" id="ADO82567.1"/>
    </source>
</evidence>
<sequence length="230" mass="26999">MNTKYTELFDLNKQNNMRQFFLEILGPCGKVEKYPKGSIISRDIEDYLYVVKTGAVNISICDIGGEEQMIYRLYPGEILGEFEIFSEVSQNYTLHFLEDSTLWKIEKCKINNILKDKPEYYNYFMHSMSRKYNLSLIQSGFNKFYSSEEKLTEFLLRICKIREPNSTVNIKIEGYTHEDIGKGINVSRIGITNILKKLEEKGLIIIKRKLIIVKSVENLAEYRESIRKNR</sequence>
<proteinExistence type="predicted"/>
<dbReference type="OrthoDB" id="9127033at2"/>
<keyword evidence="2" id="KW-0238">DNA-binding</keyword>
<dbReference type="Gene3D" id="2.60.120.10">
    <property type="entry name" value="Jelly Rolls"/>
    <property type="match status" value="1"/>
</dbReference>
<dbReference type="InterPro" id="IPR036390">
    <property type="entry name" value="WH_DNA-bd_sf"/>
</dbReference>
<accession>E3H786</accession>
<dbReference type="InterPro" id="IPR014710">
    <property type="entry name" value="RmlC-like_jellyroll"/>
</dbReference>
<dbReference type="CDD" id="cd00038">
    <property type="entry name" value="CAP_ED"/>
    <property type="match status" value="1"/>
</dbReference>
<reference evidence="6 7" key="1">
    <citation type="journal article" date="2010" name="Stand. Genomic Sci.">
        <title>Complete genome sequence of Ilyobacter polytropus type strain (CuHbu1).</title>
        <authorList>
            <person name="Sikorski J."/>
            <person name="Chertkov O."/>
            <person name="Lapidus A."/>
            <person name="Nolan M."/>
            <person name="Lucas S."/>
            <person name="Del Rio T.G."/>
            <person name="Tice H."/>
            <person name="Cheng J.F."/>
            <person name="Tapia R."/>
            <person name="Han C."/>
            <person name="Goodwin L."/>
            <person name="Pitluck S."/>
            <person name="Liolios K."/>
            <person name="Ivanova N."/>
            <person name="Mavromatis K."/>
            <person name="Mikhailova N."/>
            <person name="Pati A."/>
            <person name="Chen A."/>
            <person name="Palaniappan K."/>
            <person name="Land M."/>
            <person name="Hauser L."/>
            <person name="Chang Y.J."/>
            <person name="Jeffries C.D."/>
            <person name="Brambilla E."/>
            <person name="Yasawong M."/>
            <person name="Rohde M."/>
            <person name="Pukall R."/>
            <person name="Spring S."/>
            <person name="Goker M."/>
            <person name="Woyke T."/>
            <person name="Bristow J."/>
            <person name="Eisen J.A."/>
            <person name="Markowitz V."/>
            <person name="Hugenholtz P."/>
            <person name="Kyrpides N.C."/>
            <person name="Klenk H.P."/>
        </authorList>
    </citation>
    <scope>NUCLEOTIDE SEQUENCE [LARGE SCALE GENOMIC DNA]</scope>
    <source>
        <strain evidence="7">ATCC 51220 / DSM 2926 / LMG 16218 / CuHBu1</strain>
    </source>
</reference>
<keyword evidence="7" id="KW-1185">Reference proteome</keyword>
<evidence type="ECO:0000313" key="7">
    <source>
        <dbReference type="Proteomes" id="UP000006875"/>
    </source>
</evidence>
<feature type="domain" description="HTH crp-type" evidence="5">
    <location>
        <begin position="145"/>
        <end position="217"/>
    </location>
</feature>
<dbReference type="STRING" id="572544.Ilyop_0781"/>
<dbReference type="KEGG" id="ipo:Ilyop_0781"/>
<organism evidence="6 7">
    <name type="scientific">Ilyobacter polytropus (strain ATCC 51220 / DSM 2926 / LMG 16218 / CuHBu1)</name>
    <dbReference type="NCBI Taxonomy" id="572544"/>
    <lineage>
        <taxon>Bacteria</taxon>
        <taxon>Fusobacteriati</taxon>
        <taxon>Fusobacteriota</taxon>
        <taxon>Fusobacteriia</taxon>
        <taxon>Fusobacteriales</taxon>
        <taxon>Fusobacteriaceae</taxon>
        <taxon>Ilyobacter</taxon>
    </lineage>
</organism>
<dbReference type="InterPro" id="IPR000595">
    <property type="entry name" value="cNMP-bd_dom"/>
</dbReference>
<keyword evidence="1" id="KW-0805">Transcription regulation</keyword>
<name>E3H786_ILYPC</name>
<dbReference type="InterPro" id="IPR018490">
    <property type="entry name" value="cNMP-bd_dom_sf"/>
</dbReference>
<evidence type="ECO:0000259" key="5">
    <source>
        <dbReference type="PROSITE" id="PS51063"/>
    </source>
</evidence>
<dbReference type="Pfam" id="PF00027">
    <property type="entry name" value="cNMP_binding"/>
    <property type="match status" value="1"/>
</dbReference>
<dbReference type="Gene3D" id="1.10.10.10">
    <property type="entry name" value="Winged helix-like DNA-binding domain superfamily/Winged helix DNA-binding domain"/>
    <property type="match status" value="1"/>
</dbReference>
<evidence type="ECO:0000256" key="2">
    <source>
        <dbReference type="ARBA" id="ARBA00023125"/>
    </source>
</evidence>
<evidence type="ECO:0000256" key="3">
    <source>
        <dbReference type="ARBA" id="ARBA00023163"/>
    </source>
</evidence>
<dbReference type="SUPFAM" id="SSF46785">
    <property type="entry name" value="Winged helix' DNA-binding domain"/>
    <property type="match status" value="1"/>
</dbReference>
<dbReference type="InterPro" id="IPR012318">
    <property type="entry name" value="HTH_CRP"/>
</dbReference>
<gene>
    <name evidence="6" type="ordered locus">Ilyop_0781</name>
</gene>
<dbReference type="SUPFAM" id="SSF51206">
    <property type="entry name" value="cAMP-binding domain-like"/>
    <property type="match status" value="1"/>
</dbReference>
<dbReference type="eggNOG" id="COG0664">
    <property type="taxonomic scope" value="Bacteria"/>
</dbReference>
<dbReference type="InterPro" id="IPR036388">
    <property type="entry name" value="WH-like_DNA-bd_sf"/>
</dbReference>
<protein>
    <submittedName>
        <fullName evidence="6">Transcriptional regulator, Crp/Fnr family</fullName>
    </submittedName>
</protein>